<name>A0A839TKC3_9BACL</name>
<evidence type="ECO:0000259" key="2">
    <source>
        <dbReference type="Pfam" id="PF01882"/>
    </source>
</evidence>
<evidence type="ECO:0000313" key="3">
    <source>
        <dbReference type="EMBL" id="MBB3127226.1"/>
    </source>
</evidence>
<reference evidence="3 4" key="1">
    <citation type="submission" date="2020-08" db="EMBL/GenBank/DDBJ databases">
        <title>Genomic Encyclopedia of Type Strains, Phase III (KMG-III): the genomes of soil and plant-associated and newly described type strains.</title>
        <authorList>
            <person name="Whitman W."/>
        </authorList>
    </citation>
    <scope>NUCLEOTIDE SEQUENCE [LARGE SCALE GENOMIC DNA]</scope>
    <source>
        <strain evidence="3 4">CECT 5831</strain>
    </source>
</reference>
<dbReference type="PANTHER" id="PTHR34351">
    <property type="entry name" value="SLR1927 PROTEIN-RELATED"/>
    <property type="match status" value="1"/>
</dbReference>
<organism evidence="3 4">
    <name type="scientific">Paenibacillus rhizosphaerae</name>
    <dbReference type="NCBI Taxonomy" id="297318"/>
    <lineage>
        <taxon>Bacteria</taxon>
        <taxon>Bacillati</taxon>
        <taxon>Bacillota</taxon>
        <taxon>Bacilli</taxon>
        <taxon>Bacillales</taxon>
        <taxon>Paenibacillaceae</taxon>
        <taxon>Paenibacillus</taxon>
    </lineage>
</organism>
<dbReference type="EMBL" id="JACHXJ010000002">
    <property type="protein sequence ID" value="MBB3127226.1"/>
    <property type="molecule type" value="Genomic_DNA"/>
</dbReference>
<feature type="transmembrane region" description="Helical" evidence="1">
    <location>
        <begin position="16"/>
        <end position="34"/>
    </location>
</feature>
<feature type="transmembrane region" description="Helical" evidence="1">
    <location>
        <begin position="40"/>
        <end position="62"/>
    </location>
</feature>
<dbReference type="Proteomes" id="UP000517523">
    <property type="component" value="Unassembled WGS sequence"/>
</dbReference>
<sequence>MMTRLLTGIRSGLKTPRYWAVLLVWVASLFYVLFQGGKTSLMLFVMISVIVLYLIVLGISCVRLTRGTRQLSTERGQGTVLHAGEQIKVRLHFSIPGFLPMPYIIIREVMKRHNGDSWSFEESVIPNYRGSGTLMFQTPPLERGRYYFTETECVSEDIFGFIEHKGRFHVPGQFRVMPRTVFIPAWKLFDRNSPLAGPQTASAASRKETTQINGVRDYVYGDRISRIHWNATAKTGQWKSKEFEYDSVPKTMLLLDATKAHYGSDAQFELAVSTAASLLEYGGRGRMNMGLATLGDAFKLFPPSSVQGDRQRMMHHLVDLSADGYGKLLPKLEQNARFLPAGAFLVFISPASGQQVLEILRWAETRGMSSSHIRISSGRDKGVEGWGALLASRGTFACSIQSLSELPAALGGGRV</sequence>
<protein>
    <submittedName>
        <fullName evidence="3">Uncharacterized protein (DUF58 family)</fullName>
    </submittedName>
</protein>
<dbReference type="AlphaFoldDB" id="A0A839TKC3"/>
<keyword evidence="1" id="KW-0472">Membrane</keyword>
<keyword evidence="1" id="KW-0812">Transmembrane</keyword>
<evidence type="ECO:0000313" key="4">
    <source>
        <dbReference type="Proteomes" id="UP000517523"/>
    </source>
</evidence>
<dbReference type="InterPro" id="IPR002881">
    <property type="entry name" value="DUF58"/>
</dbReference>
<accession>A0A839TKC3</accession>
<gene>
    <name evidence="3" type="ORF">FHS19_001880</name>
</gene>
<feature type="domain" description="DUF58" evidence="2">
    <location>
        <begin position="215"/>
        <end position="323"/>
    </location>
</feature>
<proteinExistence type="predicted"/>
<evidence type="ECO:0000256" key="1">
    <source>
        <dbReference type="SAM" id="Phobius"/>
    </source>
</evidence>
<comment type="caution">
    <text evidence="3">The sequence shown here is derived from an EMBL/GenBank/DDBJ whole genome shotgun (WGS) entry which is preliminary data.</text>
</comment>
<keyword evidence="1" id="KW-1133">Transmembrane helix</keyword>
<dbReference type="Pfam" id="PF01882">
    <property type="entry name" value="DUF58"/>
    <property type="match status" value="1"/>
</dbReference>
<dbReference type="PANTHER" id="PTHR34351:SF2">
    <property type="entry name" value="DUF58 DOMAIN-CONTAINING PROTEIN"/>
    <property type="match status" value="1"/>
</dbReference>